<sequence>NTKISQAWWHAPVIPATWEAETRESLEPGRRRLGRAKISPLHSSLGNKSKTLSQKKKKKEKKKKKPITETSIAREEGFNHTAVEEMVDQFQIHFPKQLNSGIYLSGKKYNFIQKNGN</sequence>
<dbReference type="Proteomes" id="UP000233100">
    <property type="component" value="Chromosome 10"/>
</dbReference>
<feature type="compositionally biased region" description="Polar residues" evidence="1">
    <location>
        <begin position="41"/>
        <end position="52"/>
    </location>
</feature>
<reference evidence="2" key="2">
    <citation type="submission" date="2025-08" db="UniProtKB">
        <authorList>
            <consortium name="Ensembl"/>
        </authorList>
    </citation>
    <scope>IDENTIFICATION</scope>
</reference>
<dbReference type="AlphaFoldDB" id="A0A7N9CQZ4"/>
<reference evidence="2 3" key="1">
    <citation type="submission" date="2013-03" db="EMBL/GenBank/DDBJ databases">
        <authorList>
            <person name="Warren W."/>
            <person name="Wilson R.K."/>
        </authorList>
    </citation>
    <scope>NUCLEOTIDE SEQUENCE</scope>
</reference>
<organism evidence="2 3">
    <name type="scientific">Macaca fascicularis</name>
    <name type="common">Crab-eating macaque</name>
    <name type="synonym">Cynomolgus monkey</name>
    <dbReference type="NCBI Taxonomy" id="9541"/>
    <lineage>
        <taxon>Eukaryota</taxon>
        <taxon>Metazoa</taxon>
        <taxon>Chordata</taxon>
        <taxon>Craniata</taxon>
        <taxon>Vertebrata</taxon>
        <taxon>Euteleostomi</taxon>
        <taxon>Mammalia</taxon>
        <taxon>Eutheria</taxon>
        <taxon>Euarchontoglires</taxon>
        <taxon>Primates</taxon>
        <taxon>Haplorrhini</taxon>
        <taxon>Catarrhini</taxon>
        <taxon>Cercopithecidae</taxon>
        <taxon>Cercopithecinae</taxon>
        <taxon>Macaca</taxon>
    </lineage>
</organism>
<feature type="region of interest" description="Disordered" evidence="1">
    <location>
        <begin position="22"/>
        <end position="73"/>
    </location>
</feature>
<accession>A0A7N9CQZ4</accession>
<dbReference type="GeneTree" id="ENSGT01150000289576"/>
<reference evidence="2" key="3">
    <citation type="submission" date="2025-09" db="UniProtKB">
        <authorList>
            <consortium name="Ensembl"/>
        </authorList>
    </citation>
    <scope>IDENTIFICATION</scope>
</reference>
<name>A0A7N9CQZ4_MACFA</name>
<evidence type="ECO:0000256" key="1">
    <source>
        <dbReference type="SAM" id="MobiDB-lite"/>
    </source>
</evidence>
<evidence type="ECO:0000313" key="3">
    <source>
        <dbReference type="Proteomes" id="UP000233100"/>
    </source>
</evidence>
<evidence type="ECO:0000313" key="2">
    <source>
        <dbReference type="Ensembl" id="ENSMFAP00000053507.1"/>
    </source>
</evidence>
<feature type="compositionally biased region" description="Basic residues" evidence="1">
    <location>
        <begin position="53"/>
        <end position="65"/>
    </location>
</feature>
<dbReference type="Ensembl" id="ENSMFAT00000083312.1">
    <property type="protein sequence ID" value="ENSMFAP00000053507.1"/>
    <property type="gene ID" value="ENSMFAG00000056553.1"/>
</dbReference>
<proteinExistence type="predicted"/>
<keyword evidence="3" id="KW-1185">Reference proteome</keyword>
<protein>
    <submittedName>
        <fullName evidence="2">Uncharacterized protein</fullName>
    </submittedName>
</protein>